<evidence type="ECO:0000256" key="10">
    <source>
        <dbReference type="ARBA" id="ARBA00057335"/>
    </source>
</evidence>
<keyword evidence="5 12" id="KW-0134">Cell wall</keyword>
<dbReference type="eggNOG" id="ENOG502QVK0">
    <property type="taxonomic scope" value="Eukaryota"/>
</dbReference>
<dbReference type="GO" id="GO:0042545">
    <property type="term" value="P:cell wall modification"/>
    <property type="evidence" value="ECO:0007669"/>
    <property type="project" value="UniProtKB-UniRule"/>
</dbReference>
<dbReference type="InterPro" id="IPR011050">
    <property type="entry name" value="Pectin_lyase_fold/virulence"/>
</dbReference>
<dbReference type="EMBL" id="KE345804">
    <property type="protein sequence ID" value="EXC16938.1"/>
    <property type="molecule type" value="Genomic_DNA"/>
</dbReference>
<dbReference type="FunFam" id="2.160.20.10:FF:000013">
    <property type="entry name" value="Pectinesterase"/>
    <property type="match status" value="1"/>
</dbReference>
<evidence type="ECO:0000256" key="9">
    <source>
        <dbReference type="ARBA" id="ARBA00047928"/>
    </source>
</evidence>
<reference evidence="15" key="1">
    <citation type="submission" date="2013-01" db="EMBL/GenBank/DDBJ databases">
        <title>Draft Genome Sequence of a Mulberry Tree, Morus notabilis C.K. Schneid.</title>
        <authorList>
            <person name="He N."/>
            <person name="Zhao S."/>
        </authorList>
    </citation>
    <scope>NUCLEOTIDE SEQUENCE</scope>
</reference>
<dbReference type="InterPro" id="IPR012334">
    <property type="entry name" value="Pectin_lyas_fold"/>
</dbReference>
<evidence type="ECO:0000256" key="6">
    <source>
        <dbReference type="ARBA" id="ARBA00022801"/>
    </source>
</evidence>
<dbReference type="STRING" id="981085.W9SM62"/>
<evidence type="ECO:0000256" key="4">
    <source>
        <dbReference type="ARBA" id="ARBA00013229"/>
    </source>
</evidence>
<comment type="subcellular location">
    <subcellularLocation>
        <location evidence="1 12">Secreted</location>
        <location evidence="1 12">Cell wall</location>
    </subcellularLocation>
</comment>
<dbReference type="PANTHER" id="PTHR31321:SF76">
    <property type="entry name" value="PECTINESTERASE 10-RELATED"/>
    <property type="match status" value="1"/>
</dbReference>
<evidence type="ECO:0000256" key="8">
    <source>
        <dbReference type="ARBA" id="ARBA00023180"/>
    </source>
</evidence>
<organism evidence="14 15">
    <name type="scientific">Morus notabilis</name>
    <dbReference type="NCBI Taxonomy" id="981085"/>
    <lineage>
        <taxon>Eukaryota</taxon>
        <taxon>Viridiplantae</taxon>
        <taxon>Streptophyta</taxon>
        <taxon>Embryophyta</taxon>
        <taxon>Tracheophyta</taxon>
        <taxon>Spermatophyta</taxon>
        <taxon>Magnoliopsida</taxon>
        <taxon>eudicotyledons</taxon>
        <taxon>Gunneridae</taxon>
        <taxon>Pentapetalae</taxon>
        <taxon>rosids</taxon>
        <taxon>fabids</taxon>
        <taxon>Rosales</taxon>
        <taxon>Moraceae</taxon>
        <taxon>Moreae</taxon>
        <taxon>Morus</taxon>
    </lineage>
</organism>
<dbReference type="GO" id="GO:0030599">
    <property type="term" value="F:pectinesterase activity"/>
    <property type="evidence" value="ECO:0007669"/>
    <property type="project" value="UniProtKB-UniRule"/>
</dbReference>
<evidence type="ECO:0000256" key="5">
    <source>
        <dbReference type="ARBA" id="ARBA00022512"/>
    </source>
</evidence>
<dbReference type="KEGG" id="mnt:21404445"/>
<dbReference type="GO" id="GO:0045490">
    <property type="term" value="P:pectin catabolic process"/>
    <property type="evidence" value="ECO:0007669"/>
    <property type="project" value="UniProtKB-UniRule"/>
</dbReference>
<gene>
    <name evidence="14" type="ORF">L484_021593</name>
</gene>
<dbReference type="OrthoDB" id="2019149at2759"/>
<dbReference type="PROSITE" id="PS00503">
    <property type="entry name" value="PECTINESTERASE_2"/>
    <property type="match status" value="1"/>
</dbReference>
<proteinExistence type="inferred from homology"/>
<dbReference type="PANTHER" id="PTHR31321">
    <property type="entry name" value="ACYL-COA THIOESTER HYDROLASE YBHC-RELATED"/>
    <property type="match status" value="1"/>
</dbReference>
<feature type="active site" evidence="11">
    <location>
        <position position="175"/>
    </location>
</feature>
<keyword evidence="12" id="KW-0964">Secreted</keyword>
<dbReference type="InterPro" id="IPR000070">
    <property type="entry name" value="Pectinesterase_cat"/>
</dbReference>
<evidence type="ECO:0000256" key="3">
    <source>
        <dbReference type="ARBA" id="ARBA00008891"/>
    </source>
</evidence>
<dbReference type="Proteomes" id="UP000030645">
    <property type="component" value="Unassembled WGS sequence"/>
</dbReference>
<name>W9SM62_9ROSA</name>
<keyword evidence="12" id="KW-0961">Cell wall biogenesis/degradation</keyword>
<comment type="similarity">
    <text evidence="3">Belongs to the pectinesterase family.</text>
</comment>
<dbReference type="InterPro" id="IPR018040">
    <property type="entry name" value="Pectinesterase_Tyr_AS"/>
</dbReference>
<dbReference type="Pfam" id="PF01095">
    <property type="entry name" value="Pectinesterase"/>
    <property type="match status" value="1"/>
</dbReference>
<dbReference type="EC" id="3.1.1.11" evidence="4 12"/>
<evidence type="ECO:0000313" key="15">
    <source>
        <dbReference type="Proteomes" id="UP000030645"/>
    </source>
</evidence>
<protein>
    <recommendedName>
        <fullName evidence="4 12">Pectinesterase</fullName>
        <ecNumber evidence="4 12">3.1.1.11</ecNumber>
    </recommendedName>
</protein>
<keyword evidence="6 12" id="KW-0378">Hydrolase</keyword>
<evidence type="ECO:0000259" key="13">
    <source>
        <dbReference type="Pfam" id="PF01095"/>
    </source>
</evidence>
<comment type="function">
    <text evidence="10 12">Acts in the modification of cell walls via demethylesterification of cell wall pectin.</text>
</comment>
<evidence type="ECO:0000256" key="2">
    <source>
        <dbReference type="ARBA" id="ARBA00005184"/>
    </source>
</evidence>
<dbReference type="Gene3D" id="2.160.20.10">
    <property type="entry name" value="Single-stranded right-handed beta-helix, Pectin lyase-like"/>
    <property type="match status" value="1"/>
</dbReference>
<dbReference type="AlphaFoldDB" id="W9SM62"/>
<sequence length="321" mass="36086">MVLSLGQANGQWYRKVGYKKFAYYTITVDPSGQGNFSTIQSAINSVPSNNKYWVCIRIKAGIYREKIKIPYDKPYIILKGEGRRKTQVVWDDHDTLAQSPTFTSLADNIVAKCMSFTNSYNRPPNDKPRAPAAAAMITGDKTKFFRCGFFGLQDTLWDDQGRHYYKLCTIQGAVDFIFGSGQSIFERCSISVVGGALEPGFQGFITAQGRTNPNDANGFVFKDCHVFGSGSAFLGRPWRGYARVFFYNTNISDVIVPQGWNAWNFAGQEYQLTYAEEGCFGPGSDSSRRVSWEKKLNEETVKQLTSSSFIDDEGWLNNQPF</sequence>
<keyword evidence="15" id="KW-1185">Reference proteome</keyword>
<accession>W9SM62</accession>
<keyword evidence="8" id="KW-0325">Glycoprotein</keyword>
<evidence type="ECO:0000256" key="7">
    <source>
        <dbReference type="ARBA" id="ARBA00023085"/>
    </source>
</evidence>
<comment type="pathway">
    <text evidence="2 12">Glycan metabolism; pectin degradation; 2-dehydro-3-deoxy-D-gluconate from pectin: step 1/5.</text>
</comment>
<dbReference type="InterPro" id="IPR033131">
    <property type="entry name" value="Pectinesterase_Asp_AS"/>
</dbReference>
<keyword evidence="7 12" id="KW-0063">Aspartyl esterase</keyword>
<evidence type="ECO:0000256" key="1">
    <source>
        <dbReference type="ARBA" id="ARBA00004191"/>
    </source>
</evidence>
<evidence type="ECO:0000313" key="14">
    <source>
        <dbReference type="EMBL" id="EXC16938.1"/>
    </source>
</evidence>
<evidence type="ECO:0000256" key="12">
    <source>
        <dbReference type="RuleBase" id="RU000589"/>
    </source>
</evidence>
<feature type="domain" description="Pectinesterase catalytic" evidence="13">
    <location>
        <begin position="26"/>
        <end position="312"/>
    </location>
</feature>
<evidence type="ECO:0000256" key="11">
    <source>
        <dbReference type="PROSITE-ProRule" id="PRU10040"/>
    </source>
</evidence>
<dbReference type="UniPathway" id="UPA00545">
    <property type="reaction ID" value="UER00823"/>
</dbReference>
<comment type="catalytic activity">
    <reaction evidence="9 12">
        <text>[(1-&gt;4)-alpha-D-galacturonosyl methyl ester](n) + n H2O = [(1-&gt;4)-alpha-D-galacturonosyl](n) + n methanol + n H(+)</text>
        <dbReference type="Rhea" id="RHEA:22380"/>
        <dbReference type="Rhea" id="RHEA-COMP:14570"/>
        <dbReference type="Rhea" id="RHEA-COMP:14573"/>
        <dbReference type="ChEBI" id="CHEBI:15377"/>
        <dbReference type="ChEBI" id="CHEBI:15378"/>
        <dbReference type="ChEBI" id="CHEBI:17790"/>
        <dbReference type="ChEBI" id="CHEBI:140522"/>
        <dbReference type="ChEBI" id="CHEBI:140523"/>
        <dbReference type="EC" id="3.1.1.11"/>
    </reaction>
</comment>
<dbReference type="PROSITE" id="PS00800">
    <property type="entry name" value="PECTINESTERASE_1"/>
    <property type="match status" value="1"/>
</dbReference>
<dbReference type="SUPFAM" id="SSF51126">
    <property type="entry name" value="Pectin lyase-like"/>
    <property type="match status" value="1"/>
</dbReference>